<gene>
    <name evidence="5" type="ORF">HNI00_17205</name>
</gene>
<dbReference type="RefSeq" id="WP_316787857.1">
    <property type="nucleotide sequence ID" value="NZ_CP053540.1"/>
</dbReference>
<evidence type="ECO:0000256" key="3">
    <source>
        <dbReference type="PROSITE-ProRule" id="PRU00339"/>
    </source>
</evidence>
<feature type="region of interest" description="Disordered" evidence="4">
    <location>
        <begin position="1"/>
        <end position="42"/>
    </location>
</feature>
<dbReference type="PANTHER" id="PTHR45586">
    <property type="entry name" value="TPR REPEAT-CONTAINING PROTEIN PA4667"/>
    <property type="match status" value="1"/>
</dbReference>
<dbReference type="PROSITE" id="PS50005">
    <property type="entry name" value="TPR"/>
    <property type="match status" value="2"/>
</dbReference>
<name>A0AA96YBM8_9CYAN</name>
<accession>A0AA96YBM8</accession>
<evidence type="ECO:0000256" key="2">
    <source>
        <dbReference type="ARBA" id="ARBA00022803"/>
    </source>
</evidence>
<sequence length="454" mass="49314">MEQPALEQSPLEQSPLEQSPLEQSALEQSALEQPALEPLPLGSAAPLGSSDYPVLQRYGVALETLEAHAEQPSEDVILQALTARDAVQAALDKAPADPTIRAEIYRLDQRLRQQSGAIARHLDLATWRDSLNPPASAWWWKFPKPPDPRDRLDWLWDALTITTLAASFSLVMDISSKFLTGGTDLLGSFVIVGQSVLTLLTGKTALTQAGQEATERSLERLGVPSHYHHEAKLGLSTGLLLLLLGLHANLPRIASLYAAWGNDNQAQGEMTRAEENLRRSLALNPDNPQTRYDLGTVYEDGQNPEKAIAQYRLALQGGLPQASIPLSRLYILDGQYDMAASVLMQGEQTASAGATPEGTGALLSPDFTYSYHKNLGWIAFKQGRLDEAAAHLQAAIQLDPQPAAAHCLLAQVWTAQGKPAVAEWQACANTADRTIPEENTWYTQAQAALQRSGS</sequence>
<dbReference type="Gene3D" id="1.25.40.10">
    <property type="entry name" value="Tetratricopeptide repeat domain"/>
    <property type="match status" value="2"/>
</dbReference>
<feature type="repeat" description="TPR" evidence="3">
    <location>
        <begin position="254"/>
        <end position="287"/>
    </location>
</feature>
<keyword evidence="1" id="KW-0677">Repeat</keyword>
<feature type="compositionally biased region" description="Polar residues" evidence="4">
    <location>
        <begin position="10"/>
        <end position="27"/>
    </location>
</feature>
<dbReference type="AlphaFoldDB" id="A0AA96YBM8"/>
<keyword evidence="2 3" id="KW-0802">TPR repeat</keyword>
<proteinExistence type="predicted"/>
<evidence type="ECO:0000256" key="1">
    <source>
        <dbReference type="ARBA" id="ARBA00022737"/>
    </source>
</evidence>
<dbReference type="SUPFAM" id="SSF48452">
    <property type="entry name" value="TPR-like"/>
    <property type="match status" value="1"/>
</dbReference>
<feature type="compositionally biased region" description="Low complexity" evidence="4">
    <location>
        <begin position="30"/>
        <end position="41"/>
    </location>
</feature>
<dbReference type="InterPro" id="IPR051012">
    <property type="entry name" value="CellSynth/LPSAsmb/PSIAsmb"/>
</dbReference>
<dbReference type="SMART" id="SM00028">
    <property type="entry name" value="TPR"/>
    <property type="match status" value="3"/>
</dbReference>
<dbReference type="InterPro" id="IPR019734">
    <property type="entry name" value="TPR_rpt"/>
</dbReference>
<dbReference type="PANTHER" id="PTHR45586:SF1">
    <property type="entry name" value="LIPOPOLYSACCHARIDE ASSEMBLY PROTEIN B"/>
    <property type="match status" value="1"/>
</dbReference>
<dbReference type="KEGG" id="tog:HNI00_17205"/>
<reference evidence="5" key="1">
    <citation type="submission" date="2020-05" db="EMBL/GenBank/DDBJ databases">
        <authorList>
            <person name="Zhu T."/>
            <person name="Keshari N."/>
            <person name="Lu X."/>
        </authorList>
    </citation>
    <scope>NUCLEOTIDE SEQUENCE</scope>
    <source>
        <strain evidence="5">NK1-22</strain>
    </source>
</reference>
<dbReference type="EMBL" id="CP053540">
    <property type="protein sequence ID" value="WOB44693.1"/>
    <property type="molecule type" value="Genomic_DNA"/>
</dbReference>
<organism evidence="5">
    <name type="scientific">Thermoleptolyngbya oregonensis NK1-22</name>
    <dbReference type="NCBI Taxonomy" id="2547457"/>
    <lineage>
        <taxon>Bacteria</taxon>
        <taxon>Bacillati</taxon>
        <taxon>Cyanobacteriota</taxon>
        <taxon>Cyanophyceae</taxon>
        <taxon>Oculatellales</taxon>
        <taxon>Oculatellaceae</taxon>
        <taxon>Thermoleptolyngbya</taxon>
    </lineage>
</organism>
<protein>
    <submittedName>
        <fullName evidence="5">Tetratricopeptide repeat protein</fullName>
    </submittedName>
</protein>
<evidence type="ECO:0000313" key="5">
    <source>
        <dbReference type="EMBL" id="WOB44693.1"/>
    </source>
</evidence>
<feature type="repeat" description="TPR" evidence="3">
    <location>
        <begin position="369"/>
        <end position="402"/>
    </location>
</feature>
<evidence type="ECO:0000256" key="4">
    <source>
        <dbReference type="SAM" id="MobiDB-lite"/>
    </source>
</evidence>
<dbReference type="InterPro" id="IPR011990">
    <property type="entry name" value="TPR-like_helical_dom_sf"/>
</dbReference>
<dbReference type="Pfam" id="PF13432">
    <property type="entry name" value="TPR_16"/>
    <property type="match status" value="1"/>
</dbReference>
<dbReference type="Pfam" id="PF13414">
    <property type="entry name" value="TPR_11"/>
    <property type="match status" value="1"/>
</dbReference>